<evidence type="ECO:0000256" key="2">
    <source>
        <dbReference type="RuleBase" id="RU363044"/>
    </source>
</evidence>
<gene>
    <name evidence="7" type="ORF">OCBIM_22020865mg</name>
</gene>
<dbReference type="GO" id="GO:0006281">
    <property type="term" value="P:DNA repair"/>
    <property type="evidence" value="ECO:0007669"/>
    <property type="project" value="UniProtKB-KW"/>
</dbReference>
<evidence type="ECO:0000259" key="4">
    <source>
        <dbReference type="Pfam" id="PF05970"/>
    </source>
</evidence>
<comment type="cofactor">
    <cofactor evidence="2">
        <name>Mg(2+)</name>
        <dbReference type="ChEBI" id="CHEBI:18420"/>
    </cofactor>
</comment>
<dbReference type="InterPro" id="IPR049163">
    <property type="entry name" value="Pif1-like_2B_dom"/>
</dbReference>
<name>A0A0L8H7K1_OCTBM</name>
<dbReference type="GO" id="GO:0006310">
    <property type="term" value="P:DNA recombination"/>
    <property type="evidence" value="ECO:0007669"/>
    <property type="project" value="UniProtKB-KW"/>
</dbReference>
<accession>A0A0L8H7K1</accession>
<dbReference type="PANTHER" id="PTHR47642:SF7">
    <property type="entry name" value="ATP-DEPENDENT DNA HELICASE PIF1"/>
    <property type="match status" value="1"/>
</dbReference>
<feature type="domain" description="DNA helicase Pif1-like 2B" evidence="5">
    <location>
        <begin position="493"/>
        <end position="530"/>
    </location>
</feature>
<comment type="similarity">
    <text evidence="2">Belongs to the helicase family.</text>
</comment>
<dbReference type="CDD" id="cd18037">
    <property type="entry name" value="DEXSc_Pif1_like"/>
    <property type="match status" value="1"/>
</dbReference>
<dbReference type="InterPro" id="IPR027417">
    <property type="entry name" value="P-loop_NTPase"/>
</dbReference>
<dbReference type="AlphaFoldDB" id="A0A0L8H7K1"/>
<evidence type="ECO:0000259" key="5">
    <source>
        <dbReference type="Pfam" id="PF21530"/>
    </source>
</evidence>
<sequence length="654" mass="73916">MALECQNLICWVSVQEISALGNVVKSVQYKNTTLSLGRDEYNEVILKLFAGKRDVTYMLRNIQVHKKFFKDGKATIKILDQSLQLMLSNCPPDKLVLFLKTMMTKLECKKKSGFISNREKIKTGLKRSFQEISPLTLKDLKFAKGLPINDNDKCLDSTPKSKRQHCESDKENQPQMKQYREIQLSKQRILQPFKLTKEQRKVLDIVINGENVFFTGSLPGKASLAKLFDPILIPVLVLHGEELFHMSTGNKQWLSKGQLPERVTKHWRFEGALPPDHTFATASTGVAACYIGGITLHAFAGIGSGNGPLEQCVQLANRPSVKQNWMKCHHLIIDEVSMVHRDYFDKLEAIARLIRRNDKPFGGIQVIVCGDFLQLPPVTKKADKKKFCFQSPAWRKCINVNLELTEIKRQDDPKFIDILQNIRKGLCPGYVNDALQNTVNSHSQQNGIEATRLCTHKDDVNYINLNHLAKLKGDCHVFTATCNSEYVSEGDHCPVEPKLKLKIGTQVMLTKNLDLQRGLVNGARGVVCSFDKGNEGWPHVKFLSGTVECVRPLRWVIKSSSIVTVWKQLPLKLAWAISIHKSQGMTLDFVEISLSRVFEAGQAYVALSRAKSLKGLRVLDFDHSCVRADPDVLNFYNRLKISHPTEQMSSDNFS</sequence>
<keyword evidence="2" id="KW-0547">Nucleotide-binding</keyword>
<dbReference type="SUPFAM" id="SSF52540">
    <property type="entry name" value="P-loop containing nucleoside triphosphate hydrolases"/>
    <property type="match status" value="2"/>
</dbReference>
<dbReference type="InterPro" id="IPR010285">
    <property type="entry name" value="DNA_helicase_pif1-like_DEAD"/>
</dbReference>
<dbReference type="GO" id="GO:0043139">
    <property type="term" value="F:5'-3' DNA helicase activity"/>
    <property type="evidence" value="ECO:0007669"/>
    <property type="project" value="UniProtKB-EC"/>
</dbReference>
<organism evidence="7">
    <name type="scientific">Octopus bimaculoides</name>
    <name type="common">California two-spotted octopus</name>
    <dbReference type="NCBI Taxonomy" id="37653"/>
    <lineage>
        <taxon>Eukaryota</taxon>
        <taxon>Metazoa</taxon>
        <taxon>Spiralia</taxon>
        <taxon>Lophotrochozoa</taxon>
        <taxon>Mollusca</taxon>
        <taxon>Cephalopoda</taxon>
        <taxon>Coleoidea</taxon>
        <taxon>Octopodiformes</taxon>
        <taxon>Octopoda</taxon>
        <taxon>Incirrata</taxon>
        <taxon>Octopodidae</taxon>
        <taxon>Octopus</taxon>
    </lineage>
</organism>
<dbReference type="EMBL" id="KQ418971">
    <property type="protein sequence ID" value="KOF85074.1"/>
    <property type="molecule type" value="Genomic_DNA"/>
</dbReference>
<dbReference type="GO" id="GO:0005524">
    <property type="term" value="F:ATP binding"/>
    <property type="evidence" value="ECO:0007669"/>
    <property type="project" value="UniProtKB-KW"/>
</dbReference>
<dbReference type="Pfam" id="PF21530">
    <property type="entry name" value="Pif1_2B_dom"/>
    <property type="match status" value="1"/>
</dbReference>
<dbReference type="PANTHER" id="PTHR47642">
    <property type="entry name" value="ATP-DEPENDENT DNA HELICASE"/>
    <property type="match status" value="1"/>
</dbReference>
<dbReference type="STRING" id="37653.A0A0L8H7K1"/>
<evidence type="ECO:0000313" key="7">
    <source>
        <dbReference type="EMBL" id="KOF85074.1"/>
    </source>
</evidence>
<dbReference type="OrthoDB" id="272985at2759"/>
<dbReference type="GO" id="GO:0000723">
    <property type="term" value="P:telomere maintenance"/>
    <property type="evidence" value="ECO:0007669"/>
    <property type="project" value="InterPro"/>
</dbReference>
<feature type="domain" description="PIF1/LRR1 pleckstrin homology" evidence="6">
    <location>
        <begin position="8"/>
        <end position="110"/>
    </location>
</feature>
<keyword evidence="2" id="KW-0067">ATP-binding</keyword>
<dbReference type="InterPro" id="IPR051055">
    <property type="entry name" value="PIF1_helicase"/>
</dbReference>
<evidence type="ECO:0000256" key="3">
    <source>
        <dbReference type="SAM" id="MobiDB-lite"/>
    </source>
</evidence>
<reference evidence="7" key="1">
    <citation type="submission" date="2015-07" db="EMBL/GenBank/DDBJ databases">
        <title>MeaNS - Measles Nucleotide Surveillance Program.</title>
        <authorList>
            <person name="Tran T."/>
            <person name="Druce J."/>
        </authorList>
    </citation>
    <scope>NUCLEOTIDE SEQUENCE</scope>
    <source>
        <strain evidence="7">UCB-OBI-ISO-001</strain>
        <tissue evidence="7">Gonad</tissue>
    </source>
</reference>
<dbReference type="Pfam" id="PF05970">
    <property type="entry name" value="PIF1"/>
    <property type="match status" value="1"/>
</dbReference>
<feature type="domain" description="DNA helicase Pif1-like DEAD-box helicase" evidence="4">
    <location>
        <begin position="277"/>
        <end position="427"/>
    </location>
</feature>
<evidence type="ECO:0000259" key="6">
    <source>
        <dbReference type="Pfam" id="PF25344"/>
    </source>
</evidence>
<dbReference type="EC" id="5.6.2.3" evidence="2"/>
<comment type="catalytic activity">
    <reaction evidence="2">
        <text>ATP + H2O = ADP + phosphate + H(+)</text>
        <dbReference type="Rhea" id="RHEA:13065"/>
        <dbReference type="ChEBI" id="CHEBI:15377"/>
        <dbReference type="ChEBI" id="CHEBI:15378"/>
        <dbReference type="ChEBI" id="CHEBI:30616"/>
        <dbReference type="ChEBI" id="CHEBI:43474"/>
        <dbReference type="ChEBI" id="CHEBI:456216"/>
        <dbReference type="EC" id="5.6.2.3"/>
    </reaction>
</comment>
<keyword evidence="2" id="KW-0378">Hydrolase</keyword>
<dbReference type="Gene3D" id="3.40.50.300">
    <property type="entry name" value="P-loop containing nucleotide triphosphate hydrolases"/>
    <property type="match status" value="1"/>
</dbReference>
<proteinExistence type="inferred from homology"/>
<keyword evidence="2" id="KW-0347">Helicase</keyword>
<feature type="region of interest" description="Disordered" evidence="3">
    <location>
        <begin position="157"/>
        <end position="176"/>
    </location>
</feature>
<keyword evidence="2" id="KW-0234">DNA repair</keyword>
<dbReference type="InterPro" id="IPR057437">
    <property type="entry name" value="PIF1/LRR1_PH"/>
</dbReference>
<keyword evidence="2" id="KW-0227">DNA damage</keyword>
<dbReference type="Pfam" id="PF25344">
    <property type="entry name" value="PH_LRR1"/>
    <property type="match status" value="1"/>
</dbReference>
<keyword evidence="2" id="KW-0233">DNA recombination</keyword>
<protein>
    <recommendedName>
        <fullName evidence="2">ATP-dependent DNA helicase</fullName>
        <ecNumber evidence="2">5.6.2.3</ecNumber>
    </recommendedName>
</protein>
<dbReference type="CDD" id="cd18809">
    <property type="entry name" value="SF1_C_RecD"/>
    <property type="match status" value="1"/>
</dbReference>
<evidence type="ECO:0000256" key="1">
    <source>
        <dbReference type="ARBA" id="ARBA00023242"/>
    </source>
</evidence>
<keyword evidence="1" id="KW-0539">Nucleus</keyword>
<dbReference type="GO" id="GO:0016887">
    <property type="term" value="F:ATP hydrolysis activity"/>
    <property type="evidence" value="ECO:0007669"/>
    <property type="project" value="RHEA"/>
</dbReference>